<accession>A0ABP6XVL9</accession>
<sequence length="334" mass="34702">MLTVHRRGRKCVTVALAVAGLGLSAATAHAAPDADAWPGGSDVANADSSGVFGENLSGLAFSSPTAVWAVKNGPGTLYHLVPDGSNWRPDPAEGTALHYPGGKGDPDAEGVVETPEGIFTATERDNDHGDVSKPGVLRYAEPGTAEALDATAEWELTDDLPKVDSNEGLEGIAWIPDTDLTAHGFHDEHTKAAYDPASYPGHGSGLYFVGLEADGTVYAYALDQSGGGYTRVATIPSGLPAVMDLEYEPRTGHLWAACDDTCKGHTTTLDIDADGTFTAGAEYDRPSGMPDYNNEGFAIAPQSACANGNAAVLWSDDANDDDHALRSGTLPCQG</sequence>
<dbReference type="EMBL" id="BAAAZN010000018">
    <property type="protein sequence ID" value="GAA3573030.1"/>
    <property type="molecule type" value="Genomic_DNA"/>
</dbReference>
<comment type="caution">
    <text evidence="2">The sequence shown here is derived from an EMBL/GenBank/DDBJ whole genome shotgun (WGS) entry which is preliminary data.</text>
</comment>
<feature type="signal peptide" evidence="1">
    <location>
        <begin position="1"/>
        <end position="30"/>
    </location>
</feature>
<gene>
    <name evidence="2" type="ORF">GCM10022222_66610</name>
</gene>
<dbReference type="Proteomes" id="UP001500689">
    <property type="component" value="Unassembled WGS sequence"/>
</dbReference>
<keyword evidence="1" id="KW-0732">Signal</keyword>
<feature type="chain" id="PRO_5045234652" description="Esterase-like activity of phytase" evidence="1">
    <location>
        <begin position="31"/>
        <end position="334"/>
    </location>
</feature>
<reference evidence="3" key="1">
    <citation type="journal article" date="2019" name="Int. J. Syst. Evol. Microbiol.">
        <title>The Global Catalogue of Microorganisms (GCM) 10K type strain sequencing project: providing services to taxonomists for standard genome sequencing and annotation.</title>
        <authorList>
            <consortium name="The Broad Institute Genomics Platform"/>
            <consortium name="The Broad Institute Genome Sequencing Center for Infectious Disease"/>
            <person name="Wu L."/>
            <person name="Ma J."/>
        </authorList>
    </citation>
    <scope>NUCLEOTIDE SEQUENCE [LARGE SCALE GENOMIC DNA]</scope>
    <source>
        <strain evidence="3">JCM 16898</strain>
    </source>
</reference>
<evidence type="ECO:0000313" key="2">
    <source>
        <dbReference type="EMBL" id="GAA3573030.1"/>
    </source>
</evidence>
<evidence type="ECO:0008006" key="4">
    <source>
        <dbReference type="Google" id="ProtNLM"/>
    </source>
</evidence>
<keyword evidence="3" id="KW-1185">Reference proteome</keyword>
<proteinExistence type="predicted"/>
<name>A0ABP6XVL9_9PSEU</name>
<evidence type="ECO:0000256" key="1">
    <source>
        <dbReference type="SAM" id="SignalP"/>
    </source>
</evidence>
<protein>
    <recommendedName>
        <fullName evidence="4">Esterase-like activity of phytase</fullName>
    </recommendedName>
</protein>
<dbReference type="RefSeq" id="WP_344867045.1">
    <property type="nucleotide sequence ID" value="NZ_BAAAZN010000018.1"/>
</dbReference>
<evidence type="ECO:0000313" key="3">
    <source>
        <dbReference type="Proteomes" id="UP001500689"/>
    </source>
</evidence>
<organism evidence="2 3">
    <name type="scientific">Amycolatopsis ultiminotia</name>
    <dbReference type="NCBI Taxonomy" id="543629"/>
    <lineage>
        <taxon>Bacteria</taxon>
        <taxon>Bacillati</taxon>
        <taxon>Actinomycetota</taxon>
        <taxon>Actinomycetes</taxon>
        <taxon>Pseudonocardiales</taxon>
        <taxon>Pseudonocardiaceae</taxon>
        <taxon>Amycolatopsis</taxon>
    </lineage>
</organism>